<dbReference type="GO" id="GO:0016987">
    <property type="term" value="F:sigma factor activity"/>
    <property type="evidence" value="ECO:0007669"/>
    <property type="project" value="UniProtKB-KW"/>
</dbReference>
<protein>
    <recommendedName>
        <fullName evidence="5">RNA polymerase sigma factor SigZ</fullName>
    </recommendedName>
</protein>
<comment type="similarity">
    <text evidence="1">Belongs to the sigma-70 factor family. ECF subfamily.</text>
</comment>
<evidence type="ECO:0000313" key="7">
    <source>
        <dbReference type="EMBL" id="SLN20803.1"/>
    </source>
</evidence>
<dbReference type="OrthoDB" id="9803470at2"/>
<name>A0A1X6YGG9_9RHOB</name>
<evidence type="ECO:0000256" key="5">
    <source>
        <dbReference type="NCBIfam" id="TIGR02959"/>
    </source>
</evidence>
<dbReference type="EMBL" id="FWFX01000002">
    <property type="protein sequence ID" value="SLN20803.1"/>
    <property type="molecule type" value="Genomic_DNA"/>
</dbReference>
<dbReference type="SUPFAM" id="SSF88946">
    <property type="entry name" value="Sigma2 domain of RNA polymerase sigma factors"/>
    <property type="match status" value="1"/>
</dbReference>
<dbReference type="InterPro" id="IPR039425">
    <property type="entry name" value="RNA_pol_sigma-70-like"/>
</dbReference>
<proteinExistence type="inferred from homology"/>
<sequence length="180" mass="21001">MTLEEIWQQYRARLKSFLHSKVSNPADVDDLLQEISIKTFTKLDALDDPTKVQAWLFQIAQHTIVDFYRAKSRSKKVHPDDLWYLEDEKKVLQDFEGCVEPFLSALPLNSVRMLRQIDFEGQSQKDYASKHNISYSTLKSRLKRARSELKAVFENCCHLTLDAQGNISDYRVKSDHCKNC</sequence>
<dbReference type="InterPro" id="IPR013324">
    <property type="entry name" value="RNA_pol_sigma_r3/r4-like"/>
</dbReference>
<dbReference type="GO" id="GO:0006352">
    <property type="term" value="P:DNA-templated transcription initiation"/>
    <property type="evidence" value="ECO:0007669"/>
    <property type="project" value="InterPro"/>
</dbReference>
<dbReference type="Gene3D" id="1.10.10.10">
    <property type="entry name" value="Winged helix-like DNA-binding domain superfamily/Winged helix DNA-binding domain"/>
    <property type="match status" value="1"/>
</dbReference>
<dbReference type="NCBIfam" id="TIGR02959">
    <property type="entry name" value="SigZ"/>
    <property type="match status" value="1"/>
</dbReference>
<keyword evidence="4" id="KW-0804">Transcription</keyword>
<dbReference type="Gene3D" id="1.10.1740.10">
    <property type="match status" value="1"/>
</dbReference>
<dbReference type="InterPro" id="IPR013325">
    <property type="entry name" value="RNA_pol_sigma_r2"/>
</dbReference>
<dbReference type="RefSeq" id="WP_085804280.1">
    <property type="nucleotide sequence ID" value="NZ_FWFX01000002.1"/>
</dbReference>
<evidence type="ECO:0000256" key="3">
    <source>
        <dbReference type="ARBA" id="ARBA00023082"/>
    </source>
</evidence>
<dbReference type="InterPro" id="IPR014284">
    <property type="entry name" value="RNA_pol_sigma-70_dom"/>
</dbReference>
<dbReference type="NCBIfam" id="TIGR02937">
    <property type="entry name" value="sigma70-ECF"/>
    <property type="match status" value="1"/>
</dbReference>
<dbReference type="Proteomes" id="UP000193061">
    <property type="component" value="Unassembled WGS sequence"/>
</dbReference>
<keyword evidence="2" id="KW-0805">Transcription regulation</keyword>
<dbReference type="PANTHER" id="PTHR43133:SF62">
    <property type="entry name" value="RNA POLYMERASE SIGMA FACTOR SIGZ"/>
    <property type="match status" value="1"/>
</dbReference>
<gene>
    <name evidence="7" type="primary">sigM</name>
    <name evidence="7" type="ORF">ROA7450_00716</name>
</gene>
<evidence type="ECO:0000313" key="8">
    <source>
        <dbReference type="Proteomes" id="UP000193061"/>
    </source>
</evidence>
<keyword evidence="3" id="KW-0731">Sigma factor</keyword>
<reference evidence="7 8" key="1">
    <citation type="submission" date="2017-03" db="EMBL/GenBank/DDBJ databases">
        <authorList>
            <person name="Afonso C.L."/>
            <person name="Miller P.J."/>
            <person name="Scott M.A."/>
            <person name="Spackman E."/>
            <person name="Goraichik I."/>
            <person name="Dimitrov K.M."/>
            <person name="Suarez D.L."/>
            <person name="Swayne D.E."/>
        </authorList>
    </citation>
    <scope>NUCLEOTIDE SEQUENCE [LARGE SCALE GENOMIC DNA]</scope>
    <source>
        <strain evidence="7 8">CECT 7450</strain>
    </source>
</reference>
<dbReference type="InterPro" id="IPR014304">
    <property type="entry name" value="RNA_pol_sigma-Z"/>
</dbReference>
<evidence type="ECO:0000259" key="6">
    <source>
        <dbReference type="Pfam" id="PF04542"/>
    </source>
</evidence>
<dbReference type="NCBIfam" id="NF007215">
    <property type="entry name" value="PRK09637.1"/>
    <property type="match status" value="1"/>
</dbReference>
<dbReference type="SUPFAM" id="SSF88659">
    <property type="entry name" value="Sigma3 and sigma4 domains of RNA polymerase sigma factors"/>
    <property type="match status" value="1"/>
</dbReference>
<evidence type="ECO:0000256" key="4">
    <source>
        <dbReference type="ARBA" id="ARBA00023163"/>
    </source>
</evidence>
<keyword evidence="8" id="KW-1185">Reference proteome</keyword>
<dbReference type="AlphaFoldDB" id="A0A1X6YGG9"/>
<accession>A0A1X6YGG9</accession>
<evidence type="ECO:0000256" key="2">
    <source>
        <dbReference type="ARBA" id="ARBA00023015"/>
    </source>
</evidence>
<dbReference type="Pfam" id="PF04542">
    <property type="entry name" value="Sigma70_r2"/>
    <property type="match status" value="1"/>
</dbReference>
<dbReference type="InterPro" id="IPR036388">
    <property type="entry name" value="WH-like_DNA-bd_sf"/>
</dbReference>
<organism evidence="7 8">
    <name type="scientific">Roseovarius albus</name>
    <dbReference type="NCBI Taxonomy" id="1247867"/>
    <lineage>
        <taxon>Bacteria</taxon>
        <taxon>Pseudomonadati</taxon>
        <taxon>Pseudomonadota</taxon>
        <taxon>Alphaproteobacteria</taxon>
        <taxon>Rhodobacterales</taxon>
        <taxon>Roseobacteraceae</taxon>
        <taxon>Roseovarius</taxon>
    </lineage>
</organism>
<feature type="domain" description="RNA polymerase sigma-70 region 2" evidence="6">
    <location>
        <begin position="7"/>
        <end position="73"/>
    </location>
</feature>
<dbReference type="InterPro" id="IPR007627">
    <property type="entry name" value="RNA_pol_sigma70_r2"/>
</dbReference>
<evidence type="ECO:0000256" key="1">
    <source>
        <dbReference type="ARBA" id="ARBA00010641"/>
    </source>
</evidence>
<dbReference type="PANTHER" id="PTHR43133">
    <property type="entry name" value="RNA POLYMERASE ECF-TYPE SIGMA FACTO"/>
    <property type="match status" value="1"/>
</dbReference>